<gene>
    <name evidence="9" type="primary">tatA</name>
    <name evidence="11" type="ordered locus">Rcas_4264</name>
</gene>
<keyword evidence="12" id="KW-1185">Reference proteome</keyword>
<keyword evidence="8 9" id="KW-0472">Membrane</keyword>
<dbReference type="KEGG" id="rca:Rcas_4264"/>
<evidence type="ECO:0000256" key="9">
    <source>
        <dbReference type="HAMAP-Rule" id="MF_00236"/>
    </source>
</evidence>
<evidence type="ECO:0000256" key="6">
    <source>
        <dbReference type="ARBA" id="ARBA00022989"/>
    </source>
</evidence>
<comment type="similarity">
    <text evidence="9">Belongs to the TatA/E family.</text>
</comment>
<evidence type="ECO:0000256" key="3">
    <source>
        <dbReference type="ARBA" id="ARBA00022475"/>
    </source>
</evidence>
<keyword evidence="7 9" id="KW-0811">Translocation</keyword>
<dbReference type="GO" id="GO:0008320">
    <property type="term" value="F:protein transmembrane transporter activity"/>
    <property type="evidence" value="ECO:0007669"/>
    <property type="project" value="UniProtKB-UniRule"/>
</dbReference>
<comment type="subcellular location">
    <subcellularLocation>
        <location evidence="1 9">Cell membrane</location>
        <topology evidence="1 9">Single-pass membrane protein</topology>
    </subcellularLocation>
</comment>
<dbReference type="AlphaFoldDB" id="A7NRU5"/>
<evidence type="ECO:0000256" key="2">
    <source>
        <dbReference type="ARBA" id="ARBA00022448"/>
    </source>
</evidence>
<reference evidence="11 12" key="1">
    <citation type="submission" date="2007-08" db="EMBL/GenBank/DDBJ databases">
        <title>Complete sequence of Roseiflexus castenholzii DSM 13941.</title>
        <authorList>
            <consortium name="US DOE Joint Genome Institute"/>
            <person name="Copeland A."/>
            <person name="Lucas S."/>
            <person name="Lapidus A."/>
            <person name="Barry K."/>
            <person name="Glavina del Rio T."/>
            <person name="Dalin E."/>
            <person name="Tice H."/>
            <person name="Pitluck S."/>
            <person name="Thompson L.S."/>
            <person name="Brettin T."/>
            <person name="Bruce D."/>
            <person name="Detter J.C."/>
            <person name="Han C."/>
            <person name="Tapia R."/>
            <person name="Schmutz J."/>
            <person name="Larimer F."/>
            <person name="Land M."/>
            <person name="Hauser L."/>
            <person name="Kyrpides N."/>
            <person name="Mikhailova N."/>
            <person name="Bryant D.A."/>
            <person name="Hanada S."/>
            <person name="Tsukatani Y."/>
            <person name="Richardson P."/>
        </authorList>
    </citation>
    <scope>NUCLEOTIDE SEQUENCE [LARGE SCALE GENOMIC DNA]</scope>
    <source>
        <strain evidence="12">DSM 13941 / HLO8</strain>
    </source>
</reference>
<dbReference type="InterPro" id="IPR006312">
    <property type="entry name" value="TatA/E"/>
</dbReference>
<organism evidence="11 12">
    <name type="scientific">Roseiflexus castenholzii (strain DSM 13941 / HLO8)</name>
    <dbReference type="NCBI Taxonomy" id="383372"/>
    <lineage>
        <taxon>Bacteria</taxon>
        <taxon>Bacillati</taxon>
        <taxon>Chloroflexota</taxon>
        <taxon>Chloroflexia</taxon>
        <taxon>Chloroflexales</taxon>
        <taxon>Roseiflexineae</taxon>
        <taxon>Roseiflexaceae</taxon>
        <taxon>Roseiflexus</taxon>
    </lineage>
</organism>
<dbReference type="PANTHER" id="PTHR42982:SF1">
    <property type="entry name" value="SEC-INDEPENDENT PROTEIN TRANSLOCASE PROTEIN TATA"/>
    <property type="match status" value="1"/>
</dbReference>
<evidence type="ECO:0000313" key="12">
    <source>
        <dbReference type="Proteomes" id="UP000000263"/>
    </source>
</evidence>
<accession>A7NRU5</accession>
<evidence type="ECO:0000256" key="1">
    <source>
        <dbReference type="ARBA" id="ARBA00004162"/>
    </source>
</evidence>
<proteinExistence type="inferred from homology"/>
<dbReference type="GO" id="GO:0043953">
    <property type="term" value="P:protein transport by the Tat complex"/>
    <property type="evidence" value="ECO:0007669"/>
    <property type="project" value="UniProtKB-UniRule"/>
</dbReference>
<dbReference type="Proteomes" id="UP000000263">
    <property type="component" value="Chromosome"/>
</dbReference>
<feature type="region of interest" description="Disordered" evidence="10">
    <location>
        <begin position="45"/>
        <end position="68"/>
    </location>
</feature>
<dbReference type="RefSeq" id="WP_012122712.1">
    <property type="nucleotide sequence ID" value="NC_009767.1"/>
</dbReference>
<dbReference type="STRING" id="383372.Rcas_4264"/>
<keyword evidence="2 9" id="KW-0813">Transport</keyword>
<evidence type="ECO:0000256" key="7">
    <source>
        <dbReference type="ARBA" id="ARBA00023010"/>
    </source>
</evidence>
<evidence type="ECO:0000256" key="8">
    <source>
        <dbReference type="ARBA" id="ARBA00023136"/>
    </source>
</evidence>
<dbReference type="EMBL" id="CP000804">
    <property type="protein sequence ID" value="ABU60291.1"/>
    <property type="molecule type" value="Genomic_DNA"/>
</dbReference>
<keyword evidence="5 9" id="KW-0653">Protein transport</keyword>
<evidence type="ECO:0000313" key="11">
    <source>
        <dbReference type="EMBL" id="ABU60291.1"/>
    </source>
</evidence>
<dbReference type="HAMAP" id="MF_00236">
    <property type="entry name" value="TatA_E"/>
    <property type="match status" value="1"/>
</dbReference>
<dbReference type="OrthoDB" id="166065at2"/>
<dbReference type="eggNOG" id="COG1826">
    <property type="taxonomic scope" value="Bacteria"/>
</dbReference>
<protein>
    <recommendedName>
        <fullName evidence="9">Sec-independent protein translocase protein TatA</fullName>
    </recommendedName>
</protein>
<comment type="function">
    <text evidence="9">Part of the twin-arginine translocation (Tat) system that transports large folded proteins containing a characteristic twin-arginine motif in their signal peptide across membranes. TatA could form the protein-conducting channel of the Tat system.</text>
</comment>
<dbReference type="GO" id="GO:0033281">
    <property type="term" value="C:TAT protein transport complex"/>
    <property type="evidence" value="ECO:0007669"/>
    <property type="project" value="UniProtKB-UniRule"/>
</dbReference>
<dbReference type="HOGENOM" id="CLU_086034_5_4_0"/>
<evidence type="ECO:0000256" key="5">
    <source>
        <dbReference type="ARBA" id="ARBA00022927"/>
    </source>
</evidence>
<dbReference type="InterPro" id="IPR003369">
    <property type="entry name" value="TatA/B/E"/>
</dbReference>
<dbReference type="NCBIfam" id="TIGR01411">
    <property type="entry name" value="tatAE"/>
    <property type="match status" value="1"/>
</dbReference>
<sequence length="68" mass="7095">MPTLGVGELVIILIIVLLLFGASRITGVASALGGSIKAFRKAVRDDDEVPANKVEANDSTDKKAETKA</sequence>
<evidence type="ECO:0000256" key="4">
    <source>
        <dbReference type="ARBA" id="ARBA00022692"/>
    </source>
</evidence>
<name>A7NRU5_ROSCS</name>
<keyword evidence="3 9" id="KW-1003">Cell membrane</keyword>
<keyword evidence="6 9" id="KW-1133">Transmembrane helix</keyword>
<comment type="subunit">
    <text evidence="9">Forms a complex with TatC.</text>
</comment>
<dbReference type="PANTHER" id="PTHR42982">
    <property type="entry name" value="SEC-INDEPENDENT PROTEIN TRANSLOCASE PROTEIN TATA"/>
    <property type="match status" value="1"/>
</dbReference>
<keyword evidence="4 9" id="KW-0812">Transmembrane</keyword>
<dbReference type="Gene3D" id="1.20.5.3310">
    <property type="match status" value="1"/>
</dbReference>
<dbReference type="Pfam" id="PF02416">
    <property type="entry name" value="TatA_B_E"/>
    <property type="match status" value="1"/>
</dbReference>
<feature type="compositionally biased region" description="Basic and acidic residues" evidence="10">
    <location>
        <begin position="55"/>
        <end position="68"/>
    </location>
</feature>
<evidence type="ECO:0000256" key="10">
    <source>
        <dbReference type="SAM" id="MobiDB-lite"/>
    </source>
</evidence>